<proteinExistence type="predicted"/>
<reference evidence="4" key="1">
    <citation type="submission" date="2016-11" db="EMBL/GenBank/DDBJ databases">
        <authorList>
            <person name="Varghese N."/>
            <person name="Submissions S."/>
        </authorList>
    </citation>
    <scope>NUCLEOTIDE SEQUENCE [LARGE SCALE GENOMIC DNA]</scope>
    <source>
        <strain evidence="4">DSM 11792</strain>
    </source>
</reference>
<dbReference type="InterPro" id="IPR043519">
    <property type="entry name" value="NT_sf"/>
</dbReference>
<dbReference type="InterPro" id="IPR041633">
    <property type="entry name" value="Polbeta"/>
</dbReference>
<dbReference type="Gene3D" id="3.30.460.10">
    <property type="entry name" value="Beta Polymerase, domain 2"/>
    <property type="match status" value="1"/>
</dbReference>
<dbReference type="InterPro" id="IPR024700">
    <property type="entry name" value="UCP020217"/>
</dbReference>
<dbReference type="CDD" id="cd05403">
    <property type="entry name" value="NT_KNTase_like"/>
    <property type="match status" value="1"/>
</dbReference>
<keyword evidence="3" id="KW-0808">Transferase</keyword>
<keyword evidence="1" id="KW-0175">Coiled coil</keyword>
<sequence>MPVYSEHDAAELRSRFLKLRRQRERELAERKKAALAAAKRAAGVVRRHGGCRVWLFGSLAGGGRFDEHSDIDLAVAGLPREADFWRLYADVLAAAEPFSVDLVLMEAAGPELRENIRRHGVEI</sequence>
<dbReference type="RefSeq" id="WP_073163506.1">
    <property type="nucleotide sequence ID" value="NZ_FQUW01000009.1"/>
</dbReference>
<feature type="coiled-coil region" evidence="1">
    <location>
        <begin position="9"/>
        <end position="41"/>
    </location>
</feature>
<dbReference type="OrthoDB" id="1808113at2"/>
<gene>
    <name evidence="3" type="ORF">SAMN02745218_00910</name>
</gene>
<dbReference type="PIRSF" id="PIRSF020217">
    <property type="entry name" value="UCP020217"/>
    <property type="match status" value="1"/>
</dbReference>
<feature type="domain" description="Polymerase beta nucleotidyltransferase" evidence="2">
    <location>
        <begin position="53"/>
        <end position="123"/>
    </location>
</feature>
<evidence type="ECO:0000256" key="1">
    <source>
        <dbReference type="SAM" id="Coils"/>
    </source>
</evidence>
<keyword evidence="4" id="KW-1185">Reference proteome</keyword>
<name>A0A1M4WRZ7_9FIRM</name>
<dbReference type="Pfam" id="PF18765">
    <property type="entry name" value="Polbeta"/>
    <property type="match status" value="1"/>
</dbReference>
<dbReference type="AlphaFoldDB" id="A0A1M4WRZ7"/>
<dbReference type="Proteomes" id="UP000184196">
    <property type="component" value="Unassembled WGS sequence"/>
</dbReference>
<protein>
    <submittedName>
        <fullName evidence="3">Predicted nucleotidyltransferase</fullName>
    </submittedName>
</protein>
<accession>A0A1M4WRZ7</accession>
<evidence type="ECO:0000259" key="2">
    <source>
        <dbReference type="Pfam" id="PF18765"/>
    </source>
</evidence>
<evidence type="ECO:0000313" key="4">
    <source>
        <dbReference type="Proteomes" id="UP000184196"/>
    </source>
</evidence>
<dbReference type="GO" id="GO:0016740">
    <property type="term" value="F:transferase activity"/>
    <property type="evidence" value="ECO:0007669"/>
    <property type="project" value="UniProtKB-KW"/>
</dbReference>
<dbReference type="SUPFAM" id="SSF81301">
    <property type="entry name" value="Nucleotidyltransferase"/>
    <property type="match status" value="1"/>
</dbReference>
<evidence type="ECO:0000313" key="3">
    <source>
        <dbReference type="EMBL" id="SHE84016.1"/>
    </source>
</evidence>
<organism evidence="3 4">
    <name type="scientific">Desulfofundulus australicus DSM 11792</name>
    <dbReference type="NCBI Taxonomy" id="1121425"/>
    <lineage>
        <taxon>Bacteria</taxon>
        <taxon>Bacillati</taxon>
        <taxon>Bacillota</taxon>
        <taxon>Clostridia</taxon>
        <taxon>Eubacteriales</taxon>
        <taxon>Peptococcaceae</taxon>
        <taxon>Desulfofundulus</taxon>
    </lineage>
</organism>
<dbReference type="EMBL" id="FQUW01000009">
    <property type="protein sequence ID" value="SHE84016.1"/>
    <property type="molecule type" value="Genomic_DNA"/>
</dbReference>